<dbReference type="Proteomes" id="UP000002524">
    <property type="component" value="Chromosome 1"/>
</dbReference>
<evidence type="ECO:0000256" key="1">
    <source>
        <dbReference type="SAM" id="Phobius"/>
    </source>
</evidence>
<dbReference type="EnsemblBacteria" id="AAF10879">
    <property type="protein sequence ID" value="AAF10879"/>
    <property type="gene ID" value="DR_1301"/>
</dbReference>
<proteinExistence type="predicted"/>
<keyword evidence="1" id="KW-1133">Transmembrane helix</keyword>
<gene>
    <name evidence="2" type="ordered locus">DR_1301</name>
</gene>
<dbReference type="AlphaFoldDB" id="Q9RUT1"/>
<keyword evidence="1" id="KW-0812">Transmembrane</keyword>
<dbReference type="EMBL" id="AE000513">
    <property type="protein sequence ID" value="AAF10879.1"/>
    <property type="molecule type" value="Genomic_DNA"/>
</dbReference>
<keyword evidence="3" id="KW-1185">Reference proteome</keyword>
<dbReference type="HOGENOM" id="CLU_104536_0_0_0"/>
<feature type="transmembrane region" description="Helical" evidence="1">
    <location>
        <begin position="54"/>
        <end position="70"/>
    </location>
</feature>
<dbReference type="InParanoid" id="Q9RUT1"/>
<dbReference type="PIR" id="D75412">
    <property type="entry name" value="D75412"/>
</dbReference>
<organism evidence="2 3">
    <name type="scientific">Deinococcus radiodurans (strain ATCC 13939 / DSM 20539 / JCM 16871 / CCUG 27074 / LMG 4051 / NBRC 15346 / NCIMB 9279 / VKM B-1422 / R1)</name>
    <dbReference type="NCBI Taxonomy" id="243230"/>
    <lineage>
        <taxon>Bacteria</taxon>
        <taxon>Thermotogati</taxon>
        <taxon>Deinococcota</taxon>
        <taxon>Deinococci</taxon>
        <taxon>Deinococcales</taxon>
        <taxon>Deinococcaceae</taxon>
        <taxon>Deinococcus</taxon>
    </lineage>
</organism>
<evidence type="ECO:0000313" key="3">
    <source>
        <dbReference type="Proteomes" id="UP000002524"/>
    </source>
</evidence>
<dbReference type="KEGG" id="dra:DR_1301"/>
<name>Q9RUT1_DEIRA</name>
<accession>Q9RUT1</accession>
<dbReference type="PATRIC" id="fig|243230.17.peg.1495"/>
<sequence length="231" mass="26005">MPVHLLKTVFFSTAPQKLRPDMSGLNLQPYQPLVGRWPHPPGVGWSRENSMEDIIMSLGFFAIVFGFPLVRREMKHRHQMERLREERALQAAQPAPEVPGVDDAPALALRIPEPHRLYVLALLCRLEDAPLAGLDARARYLISQARGEELPATLRAYLNLTPAARQQLTAQGQNPEELLREQLELMSQGVEEALGRDSAAADRMLAQGHYLRQKFQPIELGEPVAAERRKS</sequence>
<dbReference type="PaxDb" id="243230-DR_1301"/>
<dbReference type="STRING" id="243230.DR_1301"/>
<keyword evidence="1" id="KW-0472">Membrane</keyword>
<dbReference type="OrthoDB" id="68053at2"/>
<protein>
    <submittedName>
        <fullName evidence="2">Uncharacterized protein</fullName>
    </submittedName>
</protein>
<evidence type="ECO:0000313" key="2">
    <source>
        <dbReference type="EMBL" id="AAF10879.1"/>
    </source>
</evidence>
<reference evidence="2 3" key="1">
    <citation type="journal article" date="1999" name="Science">
        <title>Genome sequence of the radioresistant bacterium Deinococcus radiodurans R1.</title>
        <authorList>
            <person name="White O."/>
            <person name="Eisen J.A."/>
            <person name="Heidelberg J.F."/>
            <person name="Hickey E.K."/>
            <person name="Peterson J.D."/>
            <person name="Dodson R.J."/>
            <person name="Haft D.H."/>
            <person name="Gwinn M.L."/>
            <person name="Nelson W.C."/>
            <person name="Richardson D.L."/>
            <person name="Moffat K.S."/>
            <person name="Qin H."/>
            <person name="Jiang L."/>
            <person name="Pamphile W."/>
            <person name="Crosby M."/>
            <person name="Shen M."/>
            <person name="Vamathevan J.J."/>
            <person name="Lam P."/>
            <person name="McDonald L."/>
            <person name="Utterback T."/>
            <person name="Zalewski C."/>
            <person name="Makarova K.S."/>
            <person name="Aravind L."/>
            <person name="Daly M.J."/>
            <person name="Minton K.W."/>
            <person name="Fleischmann R.D."/>
            <person name="Ketchum K.A."/>
            <person name="Nelson K.E."/>
            <person name="Salzberg S."/>
            <person name="Smith H.O."/>
            <person name="Venter J.C."/>
            <person name="Fraser C.M."/>
        </authorList>
    </citation>
    <scope>NUCLEOTIDE SEQUENCE [LARGE SCALE GENOMIC DNA]</scope>
    <source>
        <strain evidence="3">ATCC 13939 / DSM 20539 / JCM 16871 / LMG 4051 / NBRC 15346 / NCIMB 9279 / R1 / VKM B-1422</strain>
    </source>
</reference>